<dbReference type="GO" id="GO:0000271">
    <property type="term" value="P:polysaccharide biosynthetic process"/>
    <property type="evidence" value="ECO:0007669"/>
    <property type="project" value="InterPro"/>
</dbReference>
<evidence type="ECO:0000256" key="3">
    <source>
        <dbReference type="ARBA" id="ARBA00022989"/>
    </source>
</evidence>
<keyword evidence="2 5" id="KW-0812">Transmembrane</keyword>
<dbReference type="InterPro" id="IPR007267">
    <property type="entry name" value="GtrA_DPMS_TM"/>
</dbReference>
<evidence type="ECO:0000313" key="7">
    <source>
        <dbReference type="EMBL" id="OGY24578.1"/>
    </source>
</evidence>
<accession>A0A1G1WA52</accession>
<evidence type="ECO:0000256" key="5">
    <source>
        <dbReference type="SAM" id="Phobius"/>
    </source>
</evidence>
<feature type="transmembrane region" description="Helical" evidence="5">
    <location>
        <begin position="80"/>
        <end position="99"/>
    </location>
</feature>
<evidence type="ECO:0000256" key="2">
    <source>
        <dbReference type="ARBA" id="ARBA00022692"/>
    </source>
</evidence>
<comment type="subcellular location">
    <subcellularLocation>
        <location evidence="1">Membrane</location>
        <topology evidence="1">Multi-pass membrane protein</topology>
    </subcellularLocation>
</comment>
<comment type="caution">
    <text evidence="7">The sequence shown here is derived from an EMBL/GenBank/DDBJ whole genome shotgun (WGS) entry which is preliminary data.</text>
</comment>
<name>A0A1G1WA52_9BACT</name>
<protein>
    <recommendedName>
        <fullName evidence="6">GtrA/DPMS transmembrane domain-containing protein</fullName>
    </recommendedName>
</protein>
<proteinExistence type="predicted"/>
<dbReference type="GO" id="GO:0016020">
    <property type="term" value="C:membrane"/>
    <property type="evidence" value="ECO:0007669"/>
    <property type="project" value="UniProtKB-SubCell"/>
</dbReference>
<evidence type="ECO:0000313" key="8">
    <source>
        <dbReference type="Proteomes" id="UP000176631"/>
    </source>
</evidence>
<feature type="transmembrane region" description="Helical" evidence="5">
    <location>
        <begin position="21"/>
        <end position="45"/>
    </location>
</feature>
<gene>
    <name evidence="7" type="ORF">A2172_03785</name>
</gene>
<evidence type="ECO:0000256" key="1">
    <source>
        <dbReference type="ARBA" id="ARBA00004141"/>
    </source>
</evidence>
<keyword evidence="4 5" id="KW-0472">Membrane</keyword>
<evidence type="ECO:0000256" key="4">
    <source>
        <dbReference type="ARBA" id="ARBA00023136"/>
    </source>
</evidence>
<dbReference type="EMBL" id="MHCP01000004">
    <property type="protein sequence ID" value="OGY24578.1"/>
    <property type="molecule type" value="Genomic_DNA"/>
</dbReference>
<reference evidence="7 8" key="1">
    <citation type="journal article" date="2016" name="Nat. Commun.">
        <title>Thousands of microbial genomes shed light on interconnected biogeochemical processes in an aquifer system.</title>
        <authorList>
            <person name="Anantharaman K."/>
            <person name="Brown C.T."/>
            <person name="Hug L.A."/>
            <person name="Sharon I."/>
            <person name="Castelle C.J."/>
            <person name="Probst A.J."/>
            <person name="Thomas B.C."/>
            <person name="Singh A."/>
            <person name="Wilkins M.J."/>
            <person name="Karaoz U."/>
            <person name="Brodie E.L."/>
            <person name="Williams K.H."/>
            <person name="Hubbard S.S."/>
            <person name="Banfield J.F."/>
        </authorList>
    </citation>
    <scope>NUCLEOTIDE SEQUENCE [LARGE SCALE GENOMIC DNA]</scope>
</reference>
<dbReference type="Proteomes" id="UP000176631">
    <property type="component" value="Unassembled WGS sequence"/>
</dbReference>
<dbReference type="Pfam" id="PF04138">
    <property type="entry name" value="GtrA_DPMS_TM"/>
    <property type="match status" value="1"/>
</dbReference>
<evidence type="ECO:0000259" key="6">
    <source>
        <dbReference type="Pfam" id="PF04138"/>
    </source>
</evidence>
<feature type="transmembrane region" description="Helical" evidence="5">
    <location>
        <begin position="51"/>
        <end position="68"/>
    </location>
</feature>
<dbReference type="AlphaFoldDB" id="A0A1G1WA52"/>
<organism evidence="7 8">
    <name type="scientific">Candidatus Woykebacteria bacterium RBG_13_40_15</name>
    <dbReference type="NCBI Taxonomy" id="1802593"/>
    <lineage>
        <taxon>Bacteria</taxon>
        <taxon>Candidatus Woykeibacteriota</taxon>
    </lineage>
</organism>
<feature type="domain" description="GtrA/DPMS transmembrane" evidence="6">
    <location>
        <begin position="25"/>
        <end position="135"/>
    </location>
</feature>
<sequence>MPKNLKFWSYLKSVHKRHIKTFICYILVGICTVLLNNFLLAVFLLIKFSKITSIILAYIGSTSFNFFVNSRFVFSNKPNLTFAFKYLLLFLANLIVIRLNSTFLLSFGMNVFLVNLISIALIVPMNYIIYRLYVFK</sequence>
<feature type="transmembrane region" description="Helical" evidence="5">
    <location>
        <begin position="111"/>
        <end position="130"/>
    </location>
</feature>
<keyword evidence="3 5" id="KW-1133">Transmembrane helix</keyword>